<dbReference type="AlphaFoldDB" id="A0A7R9LIX5"/>
<evidence type="ECO:0000256" key="1">
    <source>
        <dbReference type="ARBA" id="ARBA00004123"/>
    </source>
</evidence>
<dbReference type="InterPro" id="IPR036236">
    <property type="entry name" value="Znf_C2H2_sf"/>
</dbReference>
<sequence>MCSILVNDILDELKCDNYRLLNDLWVLREENQRFLNDLCLERQLNHILDNYKNYSLVLINRCKCEISQQLVDQLNRFNDEYNGLKSRRNGQQNSVLLSGKNGKYVDTYDEVILPKNTTDDLTDTQICDDCQQVFESEMDLQIHTNSVHKNLQSFSCHECNKVFNTRDLFVIHLTQRHEFRKSGDQMDVKPDMTSMNVSPKSSPYVSRRSSSVSPQKSTPVSKSGGNSDFKLMTELLHKNYRNPNFGKTSKVVSNDNKKHHCNECKKGFNNEIALEIHVNKVHLKRKPYVCETCDANFYAKRFLLTHMSTKHKIKAFECDSCDFKTSKFDYLVSHQKRRHSAPVHHKSSPTKAKSSPQKESKEVFKCDLCQFKTSAKYSYVLHKNSHKLNKTFRCVVTGCTERFSTKESKLRHQRTKHSLKNDKQFGCDNCDQRFHSNDILLSHMADKHKIAAYVCHKCPLKTTSKLTLFRHQVKEHSLKATYVCHESGCGLPFERQANLNQHIKRKHQLNGSTGAQSPSKAKKSVENKANTFTTTGSTPSSSVGVFKCDITGCRKKCKTQHLFIVHKQRVHSMVHTYVCEYNGCNRRFKSCKNFNEHKKQHNEKFVCKWKGCPFRTDTFAKLNQHKRQLKHHSNNL</sequence>
<feature type="compositionally biased region" description="Basic and acidic residues" evidence="8">
    <location>
        <begin position="180"/>
        <end position="190"/>
    </location>
</feature>
<dbReference type="Gene3D" id="3.30.160.60">
    <property type="entry name" value="Classic Zinc Finger"/>
    <property type="match status" value="6"/>
</dbReference>
<dbReference type="Proteomes" id="UP000728032">
    <property type="component" value="Unassembled WGS sequence"/>
</dbReference>
<dbReference type="SMART" id="SM00355">
    <property type="entry name" value="ZnF_C2H2"/>
    <property type="match status" value="13"/>
</dbReference>
<evidence type="ECO:0000256" key="2">
    <source>
        <dbReference type="ARBA" id="ARBA00022723"/>
    </source>
</evidence>
<dbReference type="PROSITE" id="PS00028">
    <property type="entry name" value="ZINC_FINGER_C2H2_1"/>
    <property type="match status" value="9"/>
</dbReference>
<evidence type="ECO:0000256" key="4">
    <source>
        <dbReference type="ARBA" id="ARBA00022771"/>
    </source>
</evidence>
<feature type="domain" description="C2H2-type" evidence="9">
    <location>
        <begin position="316"/>
        <end position="349"/>
    </location>
</feature>
<evidence type="ECO:0000313" key="11">
    <source>
        <dbReference type="Proteomes" id="UP000728032"/>
    </source>
</evidence>
<keyword evidence="2" id="KW-0479">Metal-binding</keyword>
<evidence type="ECO:0000256" key="8">
    <source>
        <dbReference type="SAM" id="MobiDB-lite"/>
    </source>
</evidence>
<dbReference type="GO" id="GO:0008270">
    <property type="term" value="F:zinc ion binding"/>
    <property type="evidence" value="ECO:0007669"/>
    <property type="project" value="UniProtKB-KW"/>
</dbReference>
<feature type="region of interest" description="Disordered" evidence="8">
    <location>
        <begin position="508"/>
        <end position="540"/>
    </location>
</feature>
<keyword evidence="3" id="KW-0677">Repeat</keyword>
<evidence type="ECO:0000313" key="10">
    <source>
        <dbReference type="EMBL" id="CAD7642547.1"/>
    </source>
</evidence>
<feature type="compositionally biased region" description="Low complexity" evidence="8">
    <location>
        <begin position="197"/>
        <end position="223"/>
    </location>
</feature>
<accession>A0A7R9LIX5</accession>
<feature type="compositionally biased region" description="Basic residues" evidence="8">
    <location>
        <begin position="338"/>
        <end position="348"/>
    </location>
</feature>
<dbReference type="InterPro" id="IPR013087">
    <property type="entry name" value="Znf_C2H2_type"/>
</dbReference>
<evidence type="ECO:0000259" key="9">
    <source>
        <dbReference type="PROSITE" id="PS50157"/>
    </source>
</evidence>
<name>A0A7R9LIX5_9ACAR</name>
<dbReference type="GO" id="GO:0005634">
    <property type="term" value="C:nucleus"/>
    <property type="evidence" value="ECO:0007669"/>
    <property type="project" value="UniProtKB-SubCell"/>
</dbReference>
<evidence type="ECO:0000256" key="7">
    <source>
        <dbReference type="PROSITE-ProRule" id="PRU00042"/>
    </source>
</evidence>
<evidence type="ECO:0000256" key="5">
    <source>
        <dbReference type="ARBA" id="ARBA00022833"/>
    </source>
</evidence>
<feature type="domain" description="C2H2-type" evidence="9">
    <location>
        <begin position="482"/>
        <end position="507"/>
    </location>
</feature>
<dbReference type="GO" id="GO:0000978">
    <property type="term" value="F:RNA polymerase II cis-regulatory region sequence-specific DNA binding"/>
    <property type="evidence" value="ECO:0007669"/>
    <property type="project" value="TreeGrafter"/>
</dbReference>
<feature type="domain" description="C2H2-type" evidence="9">
    <location>
        <begin position="259"/>
        <end position="287"/>
    </location>
</feature>
<feature type="domain" description="C2H2-type" evidence="9">
    <location>
        <begin position="125"/>
        <end position="153"/>
    </location>
</feature>
<feature type="region of interest" description="Disordered" evidence="8">
    <location>
        <begin position="338"/>
        <end position="358"/>
    </location>
</feature>
<keyword evidence="6" id="KW-0539">Nucleus</keyword>
<evidence type="ECO:0000256" key="3">
    <source>
        <dbReference type="ARBA" id="ARBA00022737"/>
    </source>
</evidence>
<evidence type="ECO:0000256" key="6">
    <source>
        <dbReference type="ARBA" id="ARBA00023242"/>
    </source>
</evidence>
<feature type="domain" description="C2H2-type" evidence="9">
    <location>
        <begin position="154"/>
        <end position="182"/>
    </location>
</feature>
<dbReference type="OrthoDB" id="6510987at2759"/>
<comment type="subcellular location">
    <subcellularLocation>
        <location evidence="1">Nucleus</location>
    </subcellularLocation>
</comment>
<reference evidence="10" key="1">
    <citation type="submission" date="2020-11" db="EMBL/GenBank/DDBJ databases">
        <authorList>
            <person name="Tran Van P."/>
        </authorList>
    </citation>
    <scope>NUCLEOTIDE SEQUENCE</scope>
</reference>
<protein>
    <recommendedName>
        <fullName evidence="9">C2H2-type domain-containing protein</fullName>
    </recommendedName>
</protein>
<dbReference type="EMBL" id="OC915946">
    <property type="protein sequence ID" value="CAD7642547.1"/>
    <property type="molecule type" value="Genomic_DNA"/>
</dbReference>
<feature type="domain" description="C2H2-type" evidence="9">
    <location>
        <begin position="392"/>
        <end position="422"/>
    </location>
</feature>
<organism evidence="10">
    <name type="scientific">Oppiella nova</name>
    <dbReference type="NCBI Taxonomy" id="334625"/>
    <lineage>
        <taxon>Eukaryota</taxon>
        <taxon>Metazoa</taxon>
        <taxon>Ecdysozoa</taxon>
        <taxon>Arthropoda</taxon>
        <taxon>Chelicerata</taxon>
        <taxon>Arachnida</taxon>
        <taxon>Acari</taxon>
        <taxon>Acariformes</taxon>
        <taxon>Sarcoptiformes</taxon>
        <taxon>Oribatida</taxon>
        <taxon>Brachypylina</taxon>
        <taxon>Oppioidea</taxon>
        <taxon>Oppiidae</taxon>
        <taxon>Oppiella</taxon>
    </lineage>
</organism>
<feature type="domain" description="C2H2-type" evidence="9">
    <location>
        <begin position="577"/>
        <end position="606"/>
    </location>
</feature>
<keyword evidence="11" id="KW-1185">Reference proteome</keyword>
<dbReference type="Pfam" id="PF00096">
    <property type="entry name" value="zf-C2H2"/>
    <property type="match status" value="2"/>
</dbReference>
<dbReference type="EMBL" id="CAJPVJ010001121">
    <property type="protein sequence ID" value="CAG2164090.1"/>
    <property type="molecule type" value="Genomic_DNA"/>
</dbReference>
<feature type="domain" description="C2H2-type" evidence="9">
    <location>
        <begin position="425"/>
        <end position="448"/>
    </location>
</feature>
<feature type="compositionally biased region" description="Low complexity" evidence="8">
    <location>
        <begin position="531"/>
        <end position="540"/>
    </location>
</feature>
<dbReference type="PANTHER" id="PTHR24376:SF216">
    <property type="entry name" value="ZINC FINGER PROTEIN 420-LIKE"/>
    <property type="match status" value="1"/>
</dbReference>
<dbReference type="PROSITE" id="PS50157">
    <property type="entry name" value="ZINC_FINGER_C2H2_2"/>
    <property type="match status" value="8"/>
</dbReference>
<keyword evidence="5" id="KW-0862">Zinc</keyword>
<gene>
    <name evidence="10" type="ORF">ONB1V03_LOCUS3650</name>
</gene>
<proteinExistence type="predicted"/>
<dbReference type="SUPFAM" id="SSF57667">
    <property type="entry name" value="beta-beta-alpha zinc fingers"/>
    <property type="match status" value="4"/>
</dbReference>
<dbReference type="GO" id="GO:0001228">
    <property type="term" value="F:DNA-binding transcription activator activity, RNA polymerase II-specific"/>
    <property type="evidence" value="ECO:0007669"/>
    <property type="project" value="TreeGrafter"/>
</dbReference>
<dbReference type="PANTHER" id="PTHR24376">
    <property type="entry name" value="ZINC FINGER PROTEIN"/>
    <property type="match status" value="1"/>
</dbReference>
<keyword evidence="4 7" id="KW-0863">Zinc-finger</keyword>
<feature type="compositionally biased region" description="Polar residues" evidence="8">
    <location>
        <begin position="509"/>
        <end position="519"/>
    </location>
</feature>
<feature type="region of interest" description="Disordered" evidence="8">
    <location>
        <begin position="180"/>
        <end position="226"/>
    </location>
</feature>